<feature type="domain" description="Histidine kinase/HSP90-like ATPase" evidence="2">
    <location>
        <begin position="16"/>
        <end position="133"/>
    </location>
</feature>
<dbReference type="PANTHER" id="PTHR35526:SF3">
    <property type="entry name" value="ANTI-SIGMA-F FACTOR RSBW"/>
    <property type="match status" value="1"/>
</dbReference>
<dbReference type="PANTHER" id="PTHR35526">
    <property type="entry name" value="ANTI-SIGMA-F FACTOR RSBW-RELATED"/>
    <property type="match status" value="1"/>
</dbReference>
<dbReference type="Proteomes" id="UP000004162">
    <property type="component" value="Unassembled WGS sequence"/>
</dbReference>
<reference evidence="3 4" key="2">
    <citation type="submission" date="2006-07" db="EMBL/GenBank/DDBJ databases">
        <title>Sequencing of the draft genome and assembly of Chlorobium ferroxidans DSM 13031.</title>
        <authorList>
            <consortium name="US DOE Joint Genome Institute (JGI-PGF)"/>
            <person name="Copeland A."/>
            <person name="Lucas S."/>
            <person name="Lapidus A."/>
            <person name="Barry K."/>
            <person name="Glavina del Rio T."/>
            <person name="Dalin E."/>
            <person name="Tice H."/>
            <person name="Bruce D."/>
            <person name="Pitluck S."/>
            <person name="Richardson P."/>
        </authorList>
    </citation>
    <scope>NUCLEOTIDE SEQUENCE [LARGE SCALE GENOMIC DNA]</scope>
    <source>
        <strain evidence="3 4">DSM 13031</strain>
    </source>
</reference>
<dbReference type="CDD" id="cd16936">
    <property type="entry name" value="HATPase_RsbW-like"/>
    <property type="match status" value="1"/>
</dbReference>
<reference evidence="3 4" key="1">
    <citation type="submission" date="2006-07" db="EMBL/GenBank/DDBJ databases">
        <title>Annotation of the draft genome assembly of Chlorobium ferroxidans DSM 13031.</title>
        <authorList>
            <consortium name="US DOE Joint Genome Institute (JGI-ORNL)"/>
            <person name="Larimer F."/>
            <person name="Land M."/>
            <person name="Hauser L."/>
        </authorList>
    </citation>
    <scope>NUCLEOTIDE SEQUENCE [LARGE SCALE GENOMIC DNA]</scope>
    <source>
        <strain evidence="3 4">DSM 13031</strain>
    </source>
</reference>
<protein>
    <submittedName>
        <fullName evidence="3">ATP-binding region, ATPase-like</fullName>
    </submittedName>
</protein>
<dbReference type="RefSeq" id="WP_006366929.1">
    <property type="nucleotide sequence ID" value="NZ_AASE01000019.1"/>
</dbReference>
<keyword evidence="1" id="KW-0808">Transferase</keyword>
<comment type="caution">
    <text evidence="3">The sequence shown here is derived from an EMBL/GenBank/DDBJ whole genome shotgun (WGS) entry which is preliminary data.</text>
</comment>
<sequence length="137" mass="15057">MPVCRHEIVLTGGESQYSALHDFIASFTASKGYSAQFSDDLQLALKEAFINAVKHGNRESDELSVSCSLCAEGNMLLATITDCGEGFNPEELPDPLDPHNRFQLSGRGVYIIKSIAESINVERSRDGSTLVLRYIPY</sequence>
<dbReference type="Pfam" id="PF13581">
    <property type="entry name" value="HATPase_c_2"/>
    <property type="match status" value="1"/>
</dbReference>
<dbReference type="GO" id="GO:0005524">
    <property type="term" value="F:ATP binding"/>
    <property type="evidence" value="ECO:0007669"/>
    <property type="project" value="UniProtKB-KW"/>
</dbReference>
<dbReference type="InterPro" id="IPR050267">
    <property type="entry name" value="Anti-sigma-factor_SerPK"/>
</dbReference>
<keyword evidence="3" id="KW-0547">Nucleotide-binding</keyword>
<evidence type="ECO:0000313" key="3">
    <source>
        <dbReference type="EMBL" id="EAT58482.1"/>
    </source>
</evidence>
<evidence type="ECO:0000313" key="4">
    <source>
        <dbReference type="Proteomes" id="UP000004162"/>
    </source>
</evidence>
<dbReference type="EMBL" id="AASE01000019">
    <property type="protein sequence ID" value="EAT58482.1"/>
    <property type="molecule type" value="Genomic_DNA"/>
</dbReference>
<evidence type="ECO:0000259" key="2">
    <source>
        <dbReference type="Pfam" id="PF13581"/>
    </source>
</evidence>
<name>Q0YQ73_9CHLB</name>
<dbReference type="Gene3D" id="3.30.565.10">
    <property type="entry name" value="Histidine kinase-like ATPase, C-terminal domain"/>
    <property type="match status" value="1"/>
</dbReference>
<gene>
    <name evidence="3" type="ORF">CferDRAFT_0489</name>
</gene>
<organism evidence="3 4">
    <name type="scientific">Chlorobium ferrooxidans DSM 13031</name>
    <dbReference type="NCBI Taxonomy" id="377431"/>
    <lineage>
        <taxon>Bacteria</taxon>
        <taxon>Pseudomonadati</taxon>
        <taxon>Chlorobiota</taxon>
        <taxon>Chlorobiia</taxon>
        <taxon>Chlorobiales</taxon>
        <taxon>Chlorobiaceae</taxon>
        <taxon>Chlorobium/Pelodictyon group</taxon>
        <taxon>Chlorobium</taxon>
    </lineage>
</organism>
<keyword evidence="4" id="KW-1185">Reference proteome</keyword>
<dbReference type="OrthoDB" id="1467655at2"/>
<proteinExistence type="predicted"/>
<keyword evidence="3" id="KW-0067">ATP-binding</keyword>
<dbReference type="GO" id="GO:0004674">
    <property type="term" value="F:protein serine/threonine kinase activity"/>
    <property type="evidence" value="ECO:0007669"/>
    <property type="project" value="UniProtKB-KW"/>
</dbReference>
<dbReference type="InterPro" id="IPR036890">
    <property type="entry name" value="HATPase_C_sf"/>
</dbReference>
<dbReference type="InterPro" id="IPR003594">
    <property type="entry name" value="HATPase_dom"/>
</dbReference>
<accession>Q0YQ73</accession>
<dbReference type="SUPFAM" id="SSF55874">
    <property type="entry name" value="ATPase domain of HSP90 chaperone/DNA topoisomerase II/histidine kinase"/>
    <property type="match status" value="1"/>
</dbReference>
<keyword evidence="1" id="KW-0418">Kinase</keyword>
<dbReference type="AlphaFoldDB" id="Q0YQ73"/>
<evidence type="ECO:0000256" key="1">
    <source>
        <dbReference type="ARBA" id="ARBA00022527"/>
    </source>
</evidence>
<keyword evidence="1" id="KW-0723">Serine/threonine-protein kinase</keyword>